<dbReference type="EMBL" id="JAHHHV010000022">
    <property type="protein sequence ID" value="MBW4464831.1"/>
    <property type="molecule type" value="Genomic_DNA"/>
</dbReference>
<proteinExistence type="predicted"/>
<evidence type="ECO:0000313" key="3">
    <source>
        <dbReference type="Proteomes" id="UP000707356"/>
    </source>
</evidence>
<name>A0A951P8C3_9CYAN</name>
<feature type="domain" description="DUF2281" evidence="1">
    <location>
        <begin position="7"/>
        <end position="35"/>
    </location>
</feature>
<dbReference type="AlphaFoldDB" id="A0A951P8C3"/>
<protein>
    <submittedName>
        <fullName evidence="2">DUF2281 domain-containing protein</fullName>
    </submittedName>
</protein>
<gene>
    <name evidence="2" type="ORF">KME07_05240</name>
</gene>
<dbReference type="Proteomes" id="UP000707356">
    <property type="component" value="Unassembled WGS sequence"/>
</dbReference>
<sequence length="87" mass="10409">MNLAEQELLEKWRYLPPEQQQEILDFAEFLLQKMRRHSGEAVVQQLLRPEQQNNGSKLLGERLRELREQIVASGERLLTAEEIERFY</sequence>
<comment type="caution">
    <text evidence="2">The sequence shown here is derived from an EMBL/GenBank/DDBJ whole genome shotgun (WGS) entry which is preliminary data.</text>
</comment>
<reference evidence="2" key="2">
    <citation type="journal article" date="2022" name="Microbiol. Resour. Announc.">
        <title>Metagenome Sequencing to Explore Phylogenomics of Terrestrial Cyanobacteria.</title>
        <authorList>
            <person name="Ward R.D."/>
            <person name="Stajich J.E."/>
            <person name="Johansen J.R."/>
            <person name="Huntemann M."/>
            <person name="Clum A."/>
            <person name="Foster B."/>
            <person name="Foster B."/>
            <person name="Roux S."/>
            <person name="Palaniappan K."/>
            <person name="Varghese N."/>
            <person name="Mukherjee S."/>
            <person name="Reddy T.B.K."/>
            <person name="Daum C."/>
            <person name="Copeland A."/>
            <person name="Chen I.A."/>
            <person name="Ivanova N.N."/>
            <person name="Kyrpides N.C."/>
            <person name="Shapiro N."/>
            <person name="Eloe-Fadrosh E.A."/>
            <person name="Pietrasiak N."/>
        </authorList>
    </citation>
    <scope>NUCLEOTIDE SEQUENCE</scope>
    <source>
        <strain evidence="2">GSE-TBD4-15B</strain>
    </source>
</reference>
<dbReference type="InterPro" id="IPR018739">
    <property type="entry name" value="DUF2281"/>
</dbReference>
<dbReference type="Pfam" id="PF10047">
    <property type="entry name" value="DUF2281"/>
    <property type="match status" value="1"/>
</dbReference>
<reference evidence="2" key="1">
    <citation type="submission" date="2021-05" db="EMBL/GenBank/DDBJ databases">
        <authorList>
            <person name="Pietrasiak N."/>
            <person name="Ward R."/>
            <person name="Stajich J.E."/>
            <person name="Kurbessoian T."/>
        </authorList>
    </citation>
    <scope>NUCLEOTIDE SEQUENCE</scope>
    <source>
        <strain evidence="2">GSE-TBD4-15B</strain>
    </source>
</reference>
<organism evidence="2 3">
    <name type="scientific">Pegethrix bostrychoides GSE-TBD4-15B</name>
    <dbReference type="NCBI Taxonomy" id="2839662"/>
    <lineage>
        <taxon>Bacteria</taxon>
        <taxon>Bacillati</taxon>
        <taxon>Cyanobacteriota</taxon>
        <taxon>Cyanophyceae</taxon>
        <taxon>Oculatellales</taxon>
        <taxon>Oculatellaceae</taxon>
        <taxon>Pegethrix</taxon>
    </lineage>
</organism>
<accession>A0A951P8C3</accession>
<evidence type="ECO:0000313" key="2">
    <source>
        <dbReference type="EMBL" id="MBW4464831.1"/>
    </source>
</evidence>
<evidence type="ECO:0000259" key="1">
    <source>
        <dbReference type="Pfam" id="PF10047"/>
    </source>
</evidence>